<gene>
    <name evidence="5" type="ORF">O987_06675</name>
</gene>
<evidence type="ECO:0000256" key="1">
    <source>
        <dbReference type="PIRSR" id="PIRSR640255-1"/>
    </source>
</evidence>
<evidence type="ECO:0000259" key="3">
    <source>
        <dbReference type="SMART" id="SM00477"/>
    </source>
</evidence>
<dbReference type="InterPro" id="IPR044929">
    <property type="entry name" value="DNA/RNA_non-sp_Endonuclease_sf"/>
</dbReference>
<keyword evidence="5" id="KW-0540">Nuclease</keyword>
<dbReference type="GO" id="GO:0004519">
    <property type="term" value="F:endonuclease activity"/>
    <property type="evidence" value="ECO:0007669"/>
    <property type="project" value="UniProtKB-KW"/>
</dbReference>
<evidence type="ECO:0000259" key="4">
    <source>
        <dbReference type="SMART" id="SM00892"/>
    </source>
</evidence>
<protein>
    <submittedName>
        <fullName evidence="5">Endonuclease</fullName>
    </submittedName>
</protein>
<feature type="domain" description="DNA/RNA non-specific endonuclease/pyrophosphatase/phosphodiesterase" evidence="4">
    <location>
        <begin position="63"/>
        <end position="254"/>
    </location>
</feature>
<dbReference type="PANTHER" id="PTHR13966:SF5">
    <property type="entry name" value="ENDONUCLEASE G, MITOCHONDRIAL"/>
    <property type="match status" value="1"/>
</dbReference>
<proteinExistence type="predicted"/>
<keyword evidence="5" id="KW-0378">Hydrolase</keyword>
<sequence>MLAISSVACSARMPAPSAAVSPTSLVQVKNPTRSTQGFEQCPQFFANGKAPVLSDQPKLRALCYDAFAVLHSGQSKTPVFVAQRLNKALVADADEKRTNKFYSDARLPRDERAELDDYKRSGYSRGHMAPAGDMPTAQAMAQSFSLANMVPQSIKQNGGPWARIEKDTRSYAQRAQGDVYIITGPVFDAGAASVGHNQVRVPSFLYKLVYDAQSQRAWAHWQANDDAARVTEPISYAELVRRTGIEFLPGAALQASGKLQQTSMLPAQRH</sequence>
<dbReference type="AlphaFoldDB" id="A0A076PFC2"/>
<dbReference type="PANTHER" id="PTHR13966">
    <property type="entry name" value="ENDONUCLEASE RELATED"/>
    <property type="match status" value="1"/>
</dbReference>
<organism evidence="5 6">
    <name type="scientific">Comamonas testosteroni TK102</name>
    <dbReference type="NCBI Taxonomy" id="1392005"/>
    <lineage>
        <taxon>Bacteria</taxon>
        <taxon>Pseudomonadati</taxon>
        <taxon>Pseudomonadota</taxon>
        <taxon>Betaproteobacteria</taxon>
        <taxon>Burkholderiales</taxon>
        <taxon>Comamonadaceae</taxon>
        <taxon>Comamonas</taxon>
    </lineage>
</organism>
<keyword evidence="2" id="KW-0479">Metal-binding</keyword>
<dbReference type="SMART" id="SM00477">
    <property type="entry name" value="NUC"/>
    <property type="match status" value="1"/>
</dbReference>
<dbReference type="GO" id="GO:0003676">
    <property type="term" value="F:nucleic acid binding"/>
    <property type="evidence" value="ECO:0007669"/>
    <property type="project" value="InterPro"/>
</dbReference>
<keyword evidence="5" id="KW-0255">Endonuclease</keyword>
<feature type="domain" description="ENPP1-3/EXOG-like endonuclease/phosphodiesterase" evidence="3">
    <location>
        <begin position="64"/>
        <end position="254"/>
    </location>
</feature>
<dbReference type="Proteomes" id="UP000028782">
    <property type="component" value="Chromosome"/>
</dbReference>
<dbReference type="Pfam" id="PF01223">
    <property type="entry name" value="Endonuclease_NS"/>
    <property type="match status" value="1"/>
</dbReference>
<dbReference type="SMART" id="SM00892">
    <property type="entry name" value="Endonuclease_NS"/>
    <property type="match status" value="1"/>
</dbReference>
<dbReference type="EMBL" id="CP006704">
    <property type="protein sequence ID" value="AIJ45484.1"/>
    <property type="molecule type" value="Genomic_DNA"/>
</dbReference>
<accession>A0A076PFC2</accession>
<evidence type="ECO:0000313" key="6">
    <source>
        <dbReference type="Proteomes" id="UP000028782"/>
    </source>
</evidence>
<reference evidence="5 6" key="1">
    <citation type="journal article" date="2014" name="Genome Announc.">
        <title>Complete Genome Sequence of Polychlorinated Biphenyl Degrader Comamonas testosteroni TK102 (NBRC 109938).</title>
        <authorList>
            <person name="Fukuda K."/>
            <person name="Hosoyama A."/>
            <person name="Tsuchikane K."/>
            <person name="Ohji S."/>
            <person name="Yamazoe A."/>
            <person name="Fujita N."/>
            <person name="Shintani M."/>
            <person name="Kimbara K."/>
        </authorList>
    </citation>
    <scope>NUCLEOTIDE SEQUENCE [LARGE SCALE GENOMIC DNA]</scope>
    <source>
        <strain evidence="5">TK102</strain>
    </source>
</reference>
<dbReference type="GO" id="GO:0046872">
    <property type="term" value="F:metal ion binding"/>
    <property type="evidence" value="ECO:0007669"/>
    <property type="project" value="UniProtKB-KW"/>
</dbReference>
<evidence type="ECO:0000313" key="5">
    <source>
        <dbReference type="EMBL" id="AIJ45484.1"/>
    </source>
</evidence>
<dbReference type="InterPro" id="IPR001604">
    <property type="entry name" value="Endo_G_ENPP1-like_dom"/>
</dbReference>
<dbReference type="InterPro" id="IPR020821">
    <property type="entry name" value="ENPP1-3/EXOG-like_nuc-like"/>
</dbReference>
<dbReference type="GO" id="GO:0016787">
    <property type="term" value="F:hydrolase activity"/>
    <property type="evidence" value="ECO:0007669"/>
    <property type="project" value="InterPro"/>
</dbReference>
<dbReference type="HOGENOM" id="CLU_055174_1_0_4"/>
<name>A0A076PFC2_COMTE</name>
<dbReference type="InterPro" id="IPR044925">
    <property type="entry name" value="His-Me_finger_sf"/>
</dbReference>
<dbReference type="RefSeq" id="WP_043371204.1">
    <property type="nucleotide sequence ID" value="NZ_CP006704.1"/>
</dbReference>
<dbReference type="InterPro" id="IPR040255">
    <property type="entry name" value="Non-specific_endonuclease"/>
</dbReference>
<feature type="binding site" evidence="2">
    <location>
        <position position="157"/>
    </location>
    <ligand>
        <name>Mg(2+)</name>
        <dbReference type="ChEBI" id="CHEBI:18420"/>
        <note>catalytic</note>
    </ligand>
</feature>
<feature type="active site" description="Proton acceptor" evidence="1">
    <location>
        <position position="127"/>
    </location>
</feature>
<dbReference type="SUPFAM" id="SSF54060">
    <property type="entry name" value="His-Me finger endonucleases"/>
    <property type="match status" value="1"/>
</dbReference>
<evidence type="ECO:0000256" key="2">
    <source>
        <dbReference type="PIRSR" id="PIRSR640255-2"/>
    </source>
</evidence>
<dbReference type="Gene3D" id="3.40.570.10">
    <property type="entry name" value="Extracellular Endonuclease, subunit A"/>
    <property type="match status" value="1"/>
</dbReference>
<dbReference type="KEGG" id="ctes:O987_06675"/>